<keyword evidence="5" id="KW-0092">Biotin</keyword>
<dbReference type="Pfam" id="PF21139">
    <property type="entry name" value="BT_MCC_alpha"/>
    <property type="match status" value="1"/>
</dbReference>
<evidence type="ECO:0000313" key="11">
    <source>
        <dbReference type="Proteomes" id="UP001356170"/>
    </source>
</evidence>
<dbReference type="InterPro" id="IPR011764">
    <property type="entry name" value="Biotin_carboxylation_dom"/>
</dbReference>
<evidence type="ECO:0000256" key="6">
    <source>
        <dbReference type="PROSITE-ProRule" id="PRU00409"/>
    </source>
</evidence>
<comment type="caution">
    <text evidence="10">The sequence shown here is derived from an EMBL/GenBank/DDBJ whole genome shotgun (WGS) entry which is preliminary data.</text>
</comment>
<dbReference type="SMART" id="SM01209">
    <property type="entry name" value="GARS_A"/>
    <property type="match status" value="1"/>
</dbReference>
<keyword evidence="2" id="KW-0436">Ligase</keyword>
<name>A0ABU7V0E5_9GAMM</name>
<feature type="domain" description="Lipoyl-binding" evidence="7">
    <location>
        <begin position="581"/>
        <end position="657"/>
    </location>
</feature>
<dbReference type="Pfam" id="PF02786">
    <property type="entry name" value="CPSase_L_D2"/>
    <property type="match status" value="1"/>
</dbReference>
<dbReference type="InterPro" id="IPR005482">
    <property type="entry name" value="Biotin_COase_C"/>
</dbReference>
<reference evidence="10 11" key="1">
    <citation type="submission" date="2024-01" db="EMBL/GenBank/DDBJ databases">
        <title>Novel species of the genus Luteimonas isolated from rivers.</title>
        <authorList>
            <person name="Lu H."/>
        </authorList>
    </citation>
    <scope>NUCLEOTIDE SEQUENCE [LARGE SCALE GENOMIC DNA]</scope>
    <source>
        <strain evidence="10 11">FXH3W</strain>
    </source>
</reference>
<keyword evidence="3 6" id="KW-0547">Nucleotide-binding</keyword>
<evidence type="ECO:0000256" key="5">
    <source>
        <dbReference type="ARBA" id="ARBA00023267"/>
    </source>
</evidence>
<dbReference type="InterPro" id="IPR011761">
    <property type="entry name" value="ATP-grasp"/>
</dbReference>
<comment type="cofactor">
    <cofactor evidence="1">
        <name>biotin</name>
        <dbReference type="ChEBI" id="CHEBI:57586"/>
    </cofactor>
</comment>
<sequence>MLTKILIANRGEIACRIIRTAKRLGIRTVAVYSTADAMAQHVLQADEAYPIGGDAPSESYLRGDVILDVALRSGAQAIHPGYGFLSENADFAEAVQQAGLTFIGPRAESMRKMGSKAGAKDLMQAAGVPVVPGYTGPNQDPEFLQTQADAIGYPLMIKAAHGGGGKGMRIVRAAAEFAAALESCRREALNAFGRDRVLLERFIESPRHIEMQIFGDTHGNVVHLFERECSAQRRYQKVLEESPSPFLTPALRQAMGEAAVMAGQAIDYVNAGTVEFIVGTDGGFYFMEINTRLQVEHPVTEMVLGQDLVEWQLRVAAGEPLPPIPAKQTGHAIEVRLYAEDPSANFLPSSGTLNVLRLPSPSRHVRIDSGVVQGDRVTIYYDPMIAKLIVWDTDRPAALQRLREALAQCEIVGPKSNIEFLERLVGHPSVVNATIDTSYLDRHLTEVLPAAASAPTAVRTAAALWSAFATNTAAASANSPWDAGDGWRTAAPSVRIGLFQDPHDAAPMTLQVTGTRTAAAVALDGRSVAVSNVRVDADSISWVEDDRRHQYRILASSPQLVLHDGETRFALQPLSRWQSDTDAAGSAGDRITAPMPGRVVVCSVHEGDTVLAGTEVMVIEAMKMELSLKAPRDGVIASIHAQAGQFVEADTVLVSLQTGDAA</sequence>
<dbReference type="InterPro" id="IPR001882">
    <property type="entry name" value="Biotin_BS"/>
</dbReference>
<dbReference type="InterPro" id="IPR048429">
    <property type="entry name" value="MCC_alpha_BT"/>
</dbReference>
<dbReference type="EMBL" id="JAZHBO010000002">
    <property type="protein sequence ID" value="MEF2156227.1"/>
    <property type="molecule type" value="Genomic_DNA"/>
</dbReference>
<dbReference type="Pfam" id="PF02785">
    <property type="entry name" value="Biotin_carb_C"/>
    <property type="match status" value="1"/>
</dbReference>
<dbReference type="Gene3D" id="3.30.470.20">
    <property type="entry name" value="ATP-grasp fold, B domain"/>
    <property type="match status" value="1"/>
</dbReference>
<evidence type="ECO:0000313" key="10">
    <source>
        <dbReference type="EMBL" id="MEF2156227.1"/>
    </source>
</evidence>
<dbReference type="InterPro" id="IPR011053">
    <property type="entry name" value="Single_hybrid_motif"/>
</dbReference>
<dbReference type="InterPro" id="IPR005479">
    <property type="entry name" value="CPAse_ATP-bd"/>
</dbReference>
<dbReference type="SUPFAM" id="SSF56059">
    <property type="entry name" value="Glutathione synthetase ATP-binding domain-like"/>
    <property type="match status" value="1"/>
</dbReference>
<dbReference type="InterPro" id="IPR016185">
    <property type="entry name" value="PreATP-grasp_dom_sf"/>
</dbReference>
<evidence type="ECO:0000256" key="3">
    <source>
        <dbReference type="ARBA" id="ARBA00022741"/>
    </source>
</evidence>
<dbReference type="SMART" id="SM00878">
    <property type="entry name" value="Biotin_carb_C"/>
    <property type="match status" value="1"/>
</dbReference>
<dbReference type="SUPFAM" id="SSF51230">
    <property type="entry name" value="Single hybrid motif"/>
    <property type="match status" value="1"/>
</dbReference>
<evidence type="ECO:0000256" key="1">
    <source>
        <dbReference type="ARBA" id="ARBA00001953"/>
    </source>
</evidence>
<dbReference type="PROSITE" id="PS50979">
    <property type="entry name" value="BC"/>
    <property type="match status" value="1"/>
</dbReference>
<evidence type="ECO:0000259" key="8">
    <source>
        <dbReference type="PROSITE" id="PS50975"/>
    </source>
</evidence>
<feature type="domain" description="ATP-grasp" evidence="8">
    <location>
        <begin position="120"/>
        <end position="317"/>
    </location>
</feature>
<accession>A0ABU7V0E5</accession>
<protein>
    <submittedName>
        <fullName evidence="10">Acetyl/propionyl/methylcrotonyl-CoA carboxylase subunit alpha</fullName>
    </submittedName>
</protein>
<keyword evidence="4 6" id="KW-0067">ATP-binding</keyword>
<dbReference type="SUPFAM" id="SSF52440">
    <property type="entry name" value="PreATP-grasp domain"/>
    <property type="match status" value="1"/>
</dbReference>
<dbReference type="InterPro" id="IPR011054">
    <property type="entry name" value="Rudment_hybrid_motif"/>
</dbReference>
<keyword evidence="11" id="KW-1185">Reference proteome</keyword>
<gene>
    <name evidence="10" type="ORF">V3390_08320</name>
</gene>
<dbReference type="CDD" id="cd06850">
    <property type="entry name" value="biotinyl_domain"/>
    <property type="match status" value="1"/>
</dbReference>
<dbReference type="Gene3D" id="2.40.50.100">
    <property type="match status" value="1"/>
</dbReference>
<feature type="domain" description="Biotin carboxylation" evidence="9">
    <location>
        <begin position="1"/>
        <end position="445"/>
    </location>
</feature>
<dbReference type="PROSITE" id="PS00866">
    <property type="entry name" value="CPSASE_1"/>
    <property type="match status" value="1"/>
</dbReference>
<evidence type="ECO:0000259" key="7">
    <source>
        <dbReference type="PROSITE" id="PS50968"/>
    </source>
</evidence>
<dbReference type="Pfam" id="PF00289">
    <property type="entry name" value="Biotin_carb_N"/>
    <property type="match status" value="1"/>
</dbReference>
<dbReference type="PROSITE" id="PS00867">
    <property type="entry name" value="CPSASE_2"/>
    <property type="match status" value="1"/>
</dbReference>
<evidence type="ECO:0000256" key="4">
    <source>
        <dbReference type="ARBA" id="ARBA00022840"/>
    </source>
</evidence>
<dbReference type="InterPro" id="IPR000089">
    <property type="entry name" value="Biotin_lipoyl"/>
</dbReference>
<dbReference type="InterPro" id="IPR050856">
    <property type="entry name" value="Biotin_carboxylase_complex"/>
</dbReference>
<evidence type="ECO:0000259" key="9">
    <source>
        <dbReference type="PROSITE" id="PS50979"/>
    </source>
</evidence>
<dbReference type="Gene3D" id="3.30.700.40">
    <property type="match status" value="1"/>
</dbReference>
<dbReference type="Proteomes" id="UP001356170">
    <property type="component" value="Unassembled WGS sequence"/>
</dbReference>
<dbReference type="RefSeq" id="WP_331704074.1">
    <property type="nucleotide sequence ID" value="NZ_JAZHBO010000002.1"/>
</dbReference>
<organism evidence="10 11">
    <name type="scientific">Aquilutibacter rugosus</name>
    <dbReference type="NCBI Taxonomy" id="3115820"/>
    <lineage>
        <taxon>Bacteria</taxon>
        <taxon>Pseudomonadati</taxon>
        <taxon>Pseudomonadota</taxon>
        <taxon>Gammaproteobacteria</taxon>
        <taxon>Lysobacterales</taxon>
        <taxon>Lysobacteraceae</taxon>
        <taxon>Aquilutibacter</taxon>
    </lineage>
</organism>
<proteinExistence type="predicted"/>
<dbReference type="PANTHER" id="PTHR18866:SF33">
    <property type="entry name" value="METHYLCROTONOYL-COA CARBOXYLASE SUBUNIT ALPHA, MITOCHONDRIAL-RELATED"/>
    <property type="match status" value="1"/>
</dbReference>
<dbReference type="PROSITE" id="PS50968">
    <property type="entry name" value="BIOTINYL_LIPOYL"/>
    <property type="match status" value="1"/>
</dbReference>
<dbReference type="PANTHER" id="PTHR18866">
    <property type="entry name" value="CARBOXYLASE:PYRUVATE/ACETYL-COA/PROPIONYL-COA CARBOXYLASE"/>
    <property type="match status" value="1"/>
</dbReference>
<dbReference type="PROSITE" id="PS50975">
    <property type="entry name" value="ATP_GRASP"/>
    <property type="match status" value="1"/>
</dbReference>
<dbReference type="PROSITE" id="PS00188">
    <property type="entry name" value="BIOTIN"/>
    <property type="match status" value="1"/>
</dbReference>
<evidence type="ECO:0000256" key="2">
    <source>
        <dbReference type="ARBA" id="ARBA00022598"/>
    </source>
</evidence>
<dbReference type="InterPro" id="IPR005481">
    <property type="entry name" value="BC-like_N"/>
</dbReference>
<dbReference type="Pfam" id="PF00364">
    <property type="entry name" value="Biotin_lipoyl"/>
    <property type="match status" value="1"/>
</dbReference>
<dbReference type="SUPFAM" id="SSF51246">
    <property type="entry name" value="Rudiment single hybrid motif"/>
    <property type="match status" value="1"/>
</dbReference>